<dbReference type="AlphaFoldDB" id="A0A9P6C1T2"/>
<evidence type="ECO:0000313" key="2">
    <source>
        <dbReference type="Proteomes" id="UP000807342"/>
    </source>
</evidence>
<gene>
    <name evidence="1" type="ORF">P691DRAFT_760213</name>
</gene>
<organism evidence="1 2">
    <name type="scientific">Macrolepiota fuliginosa MF-IS2</name>
    <dbReference type="NCBI Taxonomy" id="1400762"/>
    <lineage>
        <taxon>Eukaryota</taxon>
        <taxon>Fungi</taxon>
        <taxon>Dikarya</taxon>
        <taxon>Basidiomycota</taxon>
        <taxon>Agaricomycotina</taxon>
        <taxon>Agaricomycetes</taxon>
        <taxon>Agaricomycetidae</taxon>
        <taxon>Agaricales</taxon>
        <taxon>Agaricineae</taxon>
        <taxon>Agaricaceae</taxon>
        <taxon>Macrolepiota</taxon>
    </lineage>
</organism>
<comment type="caution">
    <text evidence="1">The sequence shown here is derived from an EMBL/GenBank/DDBJ whole genome shotgun (WGS) entry which is preliminary data.</text>
</comment>
<accession>A0A9P6C1T2</accession>
<keyword evidence="2" id="KW-1185">Reference proteome</keyword>
<dbReference type="EMBL" id="MU151173">
    <property type="protein sequence ID" value="KAF9448117.1"/>
    <property type="molecule type" value="Genomic_DNA"/>
</dbReference>
<sequence length="78" mass="8637">MSDLNIIEATLTGGLLRAHIVDVPFFKPGTMEPLPSAEVGTQLQHSIIPSDYIVHWCFIQNSPKAKFATVWINLSDSQ</sequence>
<proteinExistence type="predicted"/>
<evidence type="ECO:0000313" key="1">
    <source>
        <dbReference type="EMBL" id="KAF9448117.1"/>
    </source>
</evidence>
<name>A0A9P6C1T2_9AGAR</name>
<reference evidence="1" key="1">
    <citation type="submission" date="2020-11" db="EMBL/GenBank/DDBJ databases">
        <authorList>
            <consortium name="DOE Joint Genome Institute"/>
            <person name="Ahrendt S."/>
            <person name="Riley R."/>
            <person name="Andreopoulos W."/>
            <person name="Labutti K."/>
            <person name="Pangilinan J."/>
            <person name="Ruiz-Duenas F.J."/>
            <person name="Barrasa J.M."/>
            <person name="Sanchez-Garcia M."/>
            <person name="Camarero S."/>
            <person name="Miyauchi S."/>
            <person name="Serrano A."/>
            <person name="Linde D."/>
            <person name="Babiker R."/>
            <person name="Drula E."/>
            <person name="Ayuso-Fernandez I."/>
            <person name="Pacheco R."/>
            <person name="Padilla G."/>
            <person name="Ferreira P."/>
            <person name="Barriuso J."/>
            <person name="Kellner H."/>
            <person name="Castanera R."/>
            <person name="Alfaro M."/>
            <person name="Ramirez L."/>
            <person name="Pisabarro A.G."/>
            <person name="Kuo A."/>
            <person name="Tritt A."/>
            <person name="Lipzen A."/>
            <person name="He G."/>
            <person name="Yan M."/>
            <person name="Ng V."/>
            <person name="Cullen D."/>
            <person name="Martin F."/>
            <person name="Rosso M.-N."/>
            <person name="Henrissat B."/>
            <person name="Hibbett D."/>
            <person name="Martinez A.T."/>
            <person name="Grigoriev I.V."/>
        </authorList>
    </citation>
    <scope>NUCLEOTIDE SEQUENCE</scope>
    <source>
        <strain evidence="1">MF-IS2</strain>
    </source>
</reference>
<dbReference type="Proteomes" id="UP000807342">
    <property type="component" value="Unassembled WGS sequence"/>
</dbReference>
<protein>
    <submittedName>
        <fullName evidence="1">Uncharacterized protein</fullName>
    </submittedName>
</protein>